<dbReference type="GO" id="GO:0016020">
    <property type="term" value="C:membrane"/>
    <property type="evidence" value="ECO:0007669"/>
    <property type="project" value="InterPro"/>
</dbReference>
<keyword evidence="4" id="KW-0732">Signal</keyword>
<dbReference type="Gene3D" id="3.30.450.20">
    <property type="entry name" value="PAS domain"/>
    <property type="match status" value="1"/>
</dbReference>
<evidence type="ECO:0000256" key="3">
    <source>
        <dbReference type="ARBA" id="ARBA00023012"/>
    </source>
</evidence>
<dbReference type="AlphaFoldDB" id="A0A7W5B8J1"/>
<dbReference type="RefSeq" id="WP_183440417.1">
    <property type="nucleotide sequence ID" value="NZ_JACHXD010000003.1"/>
</dbReference>
<accession>A0A7W5B8J1</accession>
<sequence length="401" mass="44609">MPTLLISLFSCALAAALLAQHAANRRLRAELQQREEQGDAQAQRLRWLTELVATMPVPTFIKDAQSRFVMMNHACEQMFGVPFDSLQGKVGEEFWPPEQMAAFLANDRASFTARGLVVREELLWDAGLDASRQVQTFKKPMFNAAGEPEMLIGMFIDISEREQAKAALQTSLRQLRELSDYVEMARENEHQRIAREAHDELGQTLMALKIDVSMLHARTRPSHPLLHAESRRVLATLDHSIAVVRAIINELHPSTLELGLPAAVDWLLKRIRRDSGLVCQLHLPEEIAPQQLEQRRTWAVFRIIQEALADIVATAQASHVDVSLRMLNDTLFLTISHDGLPSRFSDGNDLPKIAIRERIAAIGGELDDGGAEPSCVLAARLPGRKKEREAAASPSDPGLAA</sequence>
<dbReference type="PANTHER" id="PTHR24421">
    <property type="entry name" value="NITRATE/NITRITE SENSOR PROTEIN NARX-RELATED"/>
    <property type="match status" value="1"/>
</dbReference>
<evidence type="ECO:0000259" key="5">
    <source>
        <dbReference type="PROSITE" id="PS50112"/>
    </source>
</evidence>
<comment type="caution">
    <text evidence="6">The sequence shown here is derived from an EMBL/GenBank/DDBJ whole genome shotgun (WGS) entry which is preliminary data.</text>
</comment>
<dbReference type="SMART" id="SM00091">
    <property type="entry name" value="PAS"/>
    <property type="match status" value="1"/>
</dbReference>
<dbReference type="InterPro" id="IPR013656">
    <property type="entry name" value="PAS_4"/>
</dbReference>
<dbReference type="GO" id="GO:0046983">
    <property type="term" value="F:protein dimerization activity"/>
    <property type="evidence" value="ECO:0007669"/>
    <property type="project" value="InterPro"/>
</dbReference>
<evidence type="ECO:0000256" key="1">
    <source>
        <dbReference type="ARBA" id="ARBA00022679"/>
    </source>
</evidence>
<feature type="domain" description="PAS" evidence="5">
    <location>
        <begin position="44"/>
        <end position="98"/>
    </location>
</feature>
<dbReference type="Pfam" id="PF07730">
    <property type="entry name" value="HisKA_3"/>
    <property type="match status" value="1"/>
</dbReference>
<feature type="signal peptide" evidence="4">
    <location>
        <begin position="1"/>
        <end position="22"/>
    </location>
</feature>
<dbReference type="InterPro" id="IPR036890">
    <property type="entry name" value="HATPase_C_sf"/>
</dbReference>
<dbReference type="CDD" id="cd16917">
    <property type="entry name" value="HATPase_UhpB-NarQ-NarX-like"/>
    <property type="match status" value="1"/>
</dbReference>
<organism evidence="6 7">
    <name type="scientific">Pseudoduganella violacea</name>
    <dbReference type="NCBI Taxonomy" id="1715466"/>
    <lineage>
        <taxon>Bacteria</taxon>
        <taxon>Pseudomonadati</taxon>
        <taxon>Pseudomonadota</taxon>
        <taxon>Betaproteobacteria</taxon>
        <taxon>Burkholderiales</taxon>
        <taxon>Oxalobacteraceae</taxon>
        <taxon>Telluria group</taxon>
        <taxon>Pseudoduganella</taxon>
    </lineage>
</organism>
<evidence type="ECO:0000313" key="7">
    <source>
        <dbReference type="Proteomes" id="UP000541535"/>
    </source>
</evidence>
<dbReference type="CDD" id="cd00130">
    <property type="entry name" value="PAS"/>
    <property type="match status" value="1"/>
</dbReference>
<keyword evidence="3" id="KW-0902">Two-component regulatory system</keyword>
<dbReference type="Proteomes" id="UP000541535">
    <property type="component" value="Unassembled WGS sequence"/>
</dbReference>
<dbReference type="SUPFAM" id="SSF55785">
    <property type="entry name" value="PYP-like sensor domain (PAS domain)"/>
    <property type="match status" value="1"/>
</dbReference>
<reference evidence="6 7" key="1">
    <citation type="submission" date="2020-08" db="EMBL/GenBank/DDBJ databases">
        <title>Genomic Encyclopedia of Type Strains, Phase III (KMG-III): the genomes of soil and plant-associated and newly described type strains.</title>
        <authorList>
            <person name="Whitman W."/>
        </authorList>
    </citation>
    <scope>NUCLEOTIDE SEQUENCE [LARGE SCALE GENOMIC DNA]</scope>
    <source>
        <strain evidence="6 7">CECT 8897</strain>
    </source>
</reference>
<dbReference type="InterPro" id="IPR011712">
    <property type="entry name" value="Sig_transdc_His_kin_sub3_dim/P"/>
</dbReference>
<dbReference type="InterPro" id="IPR035965">
    <property type="entry name" value="PAS-like_dom_sf"/>
</dbReference>
<dbReference type="Gene3D" id="1.20.5.1930">
    <property type="match status" value="1"/>
</dbReference>
<dbReference type="Pfam" id="PF08448">
    <property type="entry name" value="PAS_4"/>
    <property type="match status" value="1"/>
</dbReference>
<dbReference type="NCBIfam" id="TIGR00229">
    <property type="entry name" value="sensory_box"/>
    <property type="match status" value="1"/>
</dbReference>
<dbReference type="InterPro" id="IPR000014">
    <property type="entry name" value="PAS"/>
</dbReference>
<dbReference type="InterPro" id="IPR050482">
    <property type="entry name" value="Sensor_HK_TwoCompSys"/>
</dbReference>
<keyword evidence="2" id="KW-0418">Kinase</keyword>
<dbReference type="EMBL" id="JACHXD010000003">
    <property type="protein sequence ID" value="MBB3118514.1"/>
    <property type="molecule type" value="Genomic_DNA"/>
</dbReference>
<keyword evidence="7" id="KW-1185">Reference proteome</keyword>
<feature type="chain" id="PRO_5031059797" evidence="4">
    <location>
        <begin position="23"/>
        <end position="401"/>
    </location>
</feature>
<dbReference type="GO" id="GO:0000155">
    <property type="term" value="F:phosphorelay sensor kinase activity"/>
    <property type="evidence" value="ECO:0007669"/>
    <property type="project" value="InterPro"/>
</dbReference>
<protein>
    <submittedName>
        <fullName evidence="6">PAS domain S-box-containing protein</fullName>
    </submittedName>
</protein>
<evidence type="ECO:0000256" key="4">
    <source>
        <dbReference type="SAM" id="SignalP"/>
    </source>
</evidence>
<proteinExistence type="predicted"/>
<name>A0A7W5B8J1_9BURK</name>
<evidence type="ECO:0000256" key="2">
    <source>
        <dbReference type="ARBA" id="ARBA00022777"/>
    </source>
</evidence>
<evidence type="ECO:0000313" key="6">
    <source>
        <dbReference type="EMBL" id="MBB3118514.1"/>
    </source>
</evidence>
<dbReference type="Gene3D" id="3.30.565.10">
    <property type="entry name" value="Histidine kinase-like ATPase, C-terminal domain"/>
    <property type="match status" value="1"/>
</dbReference>
<gene>
    <name evidence="6" type="ORF">FHS03_001545</name>
</gene>
<keyword evidence="1" id="KW-0808">Transferase</keyword>
<dbReference type="PANTHER" id="PTHR24421:SF59">
    <property type="entry name" value="OXYGEN SENSOR HISTIDINE KINASE NREB"/>
    <property type="match status" value="1"/>
</dbReference>
<dbReference type="PROSITE" id="PS50112">
    <property type="entry name" value="PAS"/>
    <property type="match status" value="1"/>
</dbReference>